<dbReference type="Proteomes" id="UP000799772">
    <property type="component" value="Unassembled WGS sequence"/>
</dbReference>
<gene>
    <name evidence="2" type="ORF">NA57DRAFT_58879</name>
</gene>
<dbReference type="PANTHER" id="PTHR33112:SF16">
    <property type="entry name" value="HETEROKARYON INCOMPATIBILITY DOMAIN-CONTAINING PROTEIN"/>
    <property type="match status" value="1"/>
</dbReference>
<reference evidence="2" key="1">
    <citation type="journal article" date="2020" name="Stud. Mycol.">
        <title>101 Dothideomycetes genomes: a test case for predicting lifestyles and emergence of pathogens.</title>
        <authorList>
            <person name="Haridas S."/>
            <person name="Albert R."/>
            <person name="Binder M."/>
            <person name="Bloem J."/>
            <person name="Labutti K."/>
            <person name="Salamov A."/>
            <person name="Andreopoulos B."/>
            <person name="Baker S."/>
            <person name="Barry K."/>
            <person name="Bills G."/>
            <person name="Bluhm B."/>
            <person name="Cannon C."/>
            <person name="Castanera R."/>
            <person name="Culley D."/>
            <person name="Daum C."/>
            <person name="Ezra D."/>
            <person name="Gonzalez J."/>
            <person name="Henrissat B."/>
            <person name="Kuo A."/>
            <person name="Liang C."/>
            <person name="Lipzen A."/>
            <person name="Lutzoni F."/>
            <person name="Magnuson J."/>
            <person name="Mondo S."/>
            <person name="Nolan M."/>
            <person name="Ohm R."/>
            <person name="Pangilinan J."/>
            <person name="Park H.-J."/>
            <person name="Ramirez L."/>
            <person name="Alfaro M."/>
            <person name="Sun H."/>
            <person name="Tritt A."/>
            <person name="Yoshinaga Y."/>
            <person name="Zwiers L.-H."/>
            <person name="Turgeon B."/>
            <person name="Goodwin S."/>
            <person name="Spatafora J."/>
            <person name="Crous P."/>
            <person name="Grigoriev I."/>
        </authorList>
    </citation>
    <scope>NUCLEOTIDE SEQUENCE</scope>
    <source>
        <strain evidence="2">CBS 133067</strain>
    </source>
</reference>
<dbReference type="EMBL" id="ML978130">
    <property type="protein sequence ID" value="KAF2095806.1"/>
    <property type="molecule type" value="Genomic_DNA"/>
</dbReference>
<feature type="domain" description="Heterokaryon incompatibility" evidence="1">
    <location>
        <begin position="200"/>
        <end position="349"/>
    </location>
</feature>
<evidence type="ECO:0000313" key="2">
    <source>
        <dbReference type="EMBL" id="KAF2095806.1"/>
    </source>
</evidence>
<accession>A0A9P4ICP3</accession>
<dbReference type="InterPro" id="IPR010730">
    <property type="entry name" value="HET"/>
</dbReference>
<dbReference type="AlphaFoldDB" id="A0A9P4ICP3"/>
<protein>
    <submittedName>
        <fullName evidence="2">HET-domain-containing protein</fullName>
    </submittedName>
</protein>
<dbReference type="PANTHER" id="PTHR33112">
    <property type="entry name" value="DOMAIN PROTEIN, PUTATIVE-RELATED"/>
    <property type="match status" value="1"/>
</dbReference>
<name>A0A9P4ICP3_9PEZI</name>
<evidence type="ECO:0000313" key="3">
    <source>
        <dbReference type="Proteomes" id="UP000799772"/>
    </source>
</evidence>
<keyword evidence="3" id="KW-1185">Reference proteome</keyword>
<dbReference type="OrthoDB" id="3486565at2759"/>
<organism evidence="2 3">
    <name type="scientific">Rhizodiscina lignyota</name>
    <dbReference type="NCBI Taxonomy" id="1504668"/>
    <lineage>
        <taxon>Eukaryota</taxon>
        <taxon>Fungi</taxon>
        <taxon>Dikarya</taxon>
        <taxon>Ascomycota</taxon>
        <taxon>Pezizomycotina</taxon>
        <taxon>Dothideomycetes</taxon>
        <taxon>Pleosporomycetidae</taxon>
        <taxon>Aulographales</taxon>
        <taxon>Rhizodiscinaceae</taxon>
        <taxon>Rhizodiscina</taxon>
    </lineage>
</organism>
<sequence>MDTFCISCVDTISPSIPMAMDERKNSPSLLDRTFCPHCGNLDWRSAELDVNPRLCKRSVFRKTSENCRFCGLIYKASSLLINPNGQEVKPFESFTLSLYQKCPPRLQADEDLLFFEVSIFGAVPDVLTWGILPYLPPLPQDPASDRTFSFVRRQIEDCSLHHDECRIRRATTAPKRLLSVSADNGRIRLARSDTHSREKYATLSYCWGGDQGLKLTKADEVFFQEHIEWGQLTPLHQDAVTLCRRLDIPFLWIDAFCICQDDMDDWREESAHMADIYENACITIFAAACSSPRDSFLIPHTCVQKELVQEDGASSSPLVLARRRLLYGLHCTESAFVDPLERRAWAFQEFQLPRRILIYTSEEVQWSCRMTTACECADDYGHVDPRNSLYRGRLNSDRMEIFSLWRDMVARYSECSMTHQRDKLVALSGLASRIGEMLESPYLAGLWKVNLIHDLLWKMDRSFSGLQPSPQAYRAPTWSLASVNGRIEWLSSTTSEPTREILVALEEVNCTPKGGQTYGEVSDGYLRVTGRLVAGTLDIGGDNRHALQILTPFGFAANERFLNFAFDTILTNTKIQQESGQLFYTACRSKTTSPQSFSSAHVNCLPVLRDSTEWQHILLLAQSARRPGFYERIGLAWCDVGYMEFNKYVDGLPWQSITII</sequence>
<proteinExistence type="predicted"/>
<comment type="caution">
    <text evidence="2">The sequence shown here is derived from an EMBL/GenBank/DDBJ whole genome shotgun (WGS) entry which is preliminary data.</text>
</comment>
<evidence type="ECO:0000259" key="1">
    <source>
        <dbReference type="Pfam" id="PF06985"/>
    </source>
</evidence>
<dbReference type="Pfam" id="PF06985">
    <property type="entry name" value="HET"/>
    <property type="match status" value="1"/>
</dbReference>